<evidence type="ECO:0000259" key="7">
    <source>
        <dbReference type="PROSITE" id="PS51935"/>
    </source>
</evidence>
<dbReference type="PROSITE" id="PS51935">
    <property type="entry name" value="NLPC_P60"/>
    <property type="match status" value="1"/>
</dbReference>
<dbReference type="AlphaFoldDB" id="A0A3A4JT75"/>
<feature type="domain" description="NlpC/P60" evidence="7">
    <location>
        <begin position="68"/>
        <end position="182"/>
    </location>
</feature>
<organism evidence="8 9">
    <name type="scientific">Nocardia panacis</name>
    <dbReference type="NCBI Taxonomy" id="2340916"/>
    <lineage>
        <taxon>Bacteria</taxon>
        <taxon>Bacillati</taxon>
        <taxon>Actinomycetota</taxon>
        <taxon>Actinomycetes</taxon>
        <taxon>Mycobacteriales</taxon>
        <taxon>Nocardiaceae</taxon>
        <taxon>Nocardia</taxon>
    </lineage>
</organism>
<feature type="signal peptide" evidence="6">
    <location>
        <begin position="1"/>
        <end position="24"/>
    </location>
</feature>
<dbReference type="InterPro" id="IPR000064">
    <property type="entry name" value="NLP_P60_dom"/>
</dbReference>
<feature type="chain" id="PRO_5039356444" evidence="6">
    <location>
        <begin position="25"/>
        <end position="182"/>
    </location>
</feature>
<dbReference type="GO" id="GO:0008234">
    <property type="term" value="F:cysteine-type peptidase activity"/>
    <property type="evidence" value="ECO:0007669"/>
    <property type="project" value="UniProtKB-KW"/>
</dbReference>
<evidence type="ECO:0000313" key="9">
    <source>
        <dbReference type="Proteomes" id="UP000266677"/>
    </source>
</evidence>
<dbReference type="PANTHER" id="PTHR47359">
    <property type="entry name" value="PEPTIDOGLYCAN DL-ENDOPEPTIDASE CWLO"/>
    <property type="match status" value="1"/>
</dbReference>
<evidence type="ECO:0000256" key="1">
    <source>
        <dbReference type="ARBA" id="ARBA00007074"/>
    </source>
</evidence>
<dbReference type="PANTHER" id="PTHR47359:SF3">
    <property type="entry name" value="NLP_P60 DOMAIN-CONTAINING PROTEIN-RELATED"/>
    <property type="match status" value="1"/>
</dbReference>
<sequence length="182" mass="18257">MTRKPLRRILFGFATGLVATALLAGTARSDTGSAASGSGSGSASGSAGSSSGSASGSSSGSAALPLPSGSGLGALIAAATQTGKPYEWGGVGPDAWDCSGLVQWAFRQVGVQLPRTTWQQAKVGLPVPLGALSPGDVVILNEDASHVGIYAGFGQILNAYDWGVPVGLAPLSQFFVYAIRRF</sequence>
<keyword evidence="3" id="KW-0378">Hydrolase</keyword>
<gene>
    <name evidence="8" type="ORF">D5S18_31275</name>
</gene>
<evidence type="ECO:0000256" key="3">
    <source>
        <dbReference type="ARBA" id="ARBA00022801"/>
    </source>
</evidence>
<comment type="similarity">
    <text evidence="1">Belongs to the peptidase C40 family.</text>
</comment>
<keyword evidence="9" id="KW-1185">Reference proteome</keyword>
<feature type="region of interest" description="Disordered" evidence="5">
    <location>
        <begin position="30"/>
        <end position="60"/>
    </location>
</feature>
<dbReference type="InterPro" id="IPR038765">
    <property type="entry name" value="Papain-like_cys_pep_sf"/>
</dbReference>
<dbReference type="Pfam" id="PF00877">
    <property type="entry name" value="NLPC_P60"/>
    <property type="match status" value="1"/>
</dbReference>
<protein>
    <submittedName>
        <fullName evidence="8">NlpC/P60 family protein</fullName>
    </submittedName>
</protein>
<evidence type="ECO:0000256" key="2">
    <source>
        <dbReference type="ARBA" id="ARBA00022670"/>
    </source>
</evidence>
<dbReference type="SUPFAM" id="SSF54001">
    <property type="entry name" value="Cysteine proteinases"/>
    <property type="match status" value="1"/>
</dbReference>
<proteinExistence type="inferred from homology"/>
<dbReference type="OrthoDB" id="5177647at2"/>
<dbReference type="EMBL" id="QZFU01000045">
    <property type="protein sequence ID" value="RJO69149.1"/>
    <property type="molecule type" value="Genomic_DNA"/>
</dbReference>
<evidence type="ECO:0000256" key="5">
    <source>
        <dbReference type="SAM" id="MobiDB-lite"/>
    </source>
</evidence>
<keyword evidence="2" id="KW-0645">Protease</keyword>
<dbReference type="GO" id="GO:0006508">
    <property type="term" value="P:proteolysis"/>
    <property type="evidence" value="ECO:0007669"/>
    <property type="project" value="UniProtKB-KW"/>
</dbReference>
<keyword evidence="6" id="KW-0732">Signal</keyword>
<evidence type="ECO:0000313" key="8">
    <source>
        <dbReference type="EMBL" id="RJO69149.1"/>
    </source>
</evidence>
<accession>A0A3A4JT75</accession>
<evidence type="ECO:0000256" key="6">
    <source>
        <dbReference type="SAM" id="SignalP"/>
    </source>
</evidence>
<name>A0A3A4JT75_9NOCA</name>
<dbReference type="Gene3D" id="3.90.1720.10">
    <property type="entry name" value="endopeptidase domain like (from Nostoc punctiforme)"/>
    <property type="match status" value="1"/>
</dbReference>
<dbReference type="Proteomes" id="UP000266677">
    <property type="component" value="Unassembled WGS sequence"/>
</dbReference>
<keyword evidence="4" id="KW-0788">Thiol protease</keyword>
<reference evidence="8 9" key="1">
    <citation type="submission" date="2018-09" db="EMBL/GenBank/DDBJ databases">
        <title>YIM PH21274 draft genome.</title>
        <authorList>
            <person name="Miao C."/>
        </authorList>
    </citation>
    <scope>NUCLEOTIDE SEQUENCE [LARGE SCALE GENOMIC DNA]</scope>
    <source>
        <strain evidence="8 9">YIM PH 21724</strain>
    </source>
</reference>
<evidence type="ECO:0000256" key="4">
    <source>
        <dbReference type="ARBA" id="ARBA00022807"/>
    </source>
</evidence>
<comment type="caution">
    <text evidence="8">The sequence shown here is derived from an EMBL/GenBank/DDBJ whole genome shotgun (WGS) entry which is preliminary data.</text>
</comment>
<dbReference type="InterPro" id="IPR051794">
    <property type="entry name" value="PG_Endopeptidase_C40"/>
</dbReference>